<dbReference type="RefSeq" id="WP_157689490.1">
    <property type="nucleotide sequence ID" value="NZ_CP034345.1"/>
</dbReference>
<organism evidence="1 2">
    <name type="scientific">Haloplanus rallus</name>
    <dbReference type="NCBI Taxonomy" id="1816183"/>
    <lineage>
        <taxon>Archaea</taxon>
        <taxon>Methanobacteriati</taxon>
        <taxon>Methanobacteriota</taxon>
        <taxon>Stenosarchaea group</taxon>
        <taxon>Halobacteria</taxon>
        <taxon>Halobacteriales</taxon>
        <taxon>Haloferacaceae</taxon>
        <taxon>Haloplanus</taxon>
    </lineage>
</organism>
<dbReference type="NCBIfam" id="NF041795">
    <property type="entry name" value="Brz"/>
    <property type="match status" value="1"/>
</dbReference>
<dbReference type="OrthoDB" id="236885at2157"/>
<dbReference type="EMBL" id="CP034345">
    <property type="protein sequence ID" value="QGX95034.1"/>
    <property type="molecule type" value="Genomic_DNA"/>
</dbReference>
<gene>
    <name evidence="1" type="ORF">EI982_09640</name>
</gene>
<dbReference type="Proteomes" id="UP000428325">
    <property type="component" value="Chromosome"/>
</dbReference>
<dbReference type="AlphaFoldDB" id="A0A6B9F9E9"/>
<dbReference type="Pfam" id="PF23454">
    <property type="entry name" value="Zn_ribbon_Brz"/>
    <property type="match status" value="1"/>
</dbReference>
<name>A0A6B9F9E9_9EURY</name>
<evidence type="ECO:0000313" key="1">
    <source>
        <dbReference type="EMBL" id="QGX95034.1"/>
    </source>
</evidence>
<keyword evidence="2" id="KW-1185">Reference proteome</keyword>
<accession>A0A6B9F9E9</accession>
<protein>
    <submittedName>
        <fullName evidence="1">Transcriptional regulator</fullName>
    </submittedName>
</protein>
<reference evidence="1 2" key="1">
    <citation type="submission" date="2018-12" db="EMBL/GenBank/DDBJ databases">
        <title>Complete genome sequence of Haloplanus rallus MBLA0036.</title>
        <authorList>
            <person name="Nam Y.-d."/>
            <person name="Kang J."/>
            <person name="Chung W.-H."/>
            <person name="Park Y.S."/>
        </authorList>
    </citation>
    <scope>NUCLEOTIDE SEQUENCE [LARGE SCALE GENOMIC DNA]</scope>
    <source>
        <strain evidence="1 2">MBLA0036</strain>
    </source>
</reference>
<dbReference type="InterPro" id="IPR053463">
    <property type="entry name" value="Brz_Regulator"/>
</dbReference>
<dbReference type="KEGG" id="hra:EI982_09640"/>
<evidence type="ECO:0000313" key="2">
    <source>
        <dbReference type="Proteomes" id="UP000428325"/>
    </source>
</evidence>
<sequence length="60" mass="6859">MPITEFQCPRCGSAVKMGLPRGSTVKSVTAAERPAAEDERWKARSLVCRNDHEFYVLFEW</sequence>
<dbReference type="GeneID" id="99246281"/>
<proteinExistence type="predicted"/>